<keyword evidence="2" id="KW-0479">Metal-binding</keyword>
<organism evidence="7 8">
    <name type="scientific">Pseudaquabacterium rugosum</name>
    <dbReference type="NCBI Taxonomy" id="2984194"/>
    <lineage>
        <taxon>Bacteria</taxon>
        <taxon>Pseudomonadati</taxon>
        <taxon>Pseudomonadota</taxon>
        <taxon>Betaproteobacteria</taxon>
        <taxon>Burkholderiales</taxon>
        <taxon>Sphaerotilaceae</taxon>
        <taxon>Pseudaquabacterium</taxon>
    </lineage>
</organism>
<dbReference type="SUPFAM" id="SSF51316">
    <property type="entry name" value="Mss4-like"/>
    <property type="match status" value="1"/>
</dbReference>
<dbReference type="Proteomes" id="UP001368500">
    <property type="component" value="Unassembled WGS sequence"/>
</dbReference>
<feature type="compositionally biased region" description="Pro residues" evidence="5">
    <location>
        <begin position="136"/>
        <end position="150"/>
    </location>
</feature>
<sequence>MSAYLGGCLCGQIRFRIAAEPAAVRLCWCRDCQRLAANGTANALFPTAAIEITGTPAAHVRAADSGNQVTRRFCPACGSQLFSDSSGRPGSTVVRLGVLDEPSALRPTAQIWTASAPTWACLDPALEAHPKAAPAPAAPATPAQPPAARA</sequence>
<evidence type="ECO:0000256" key="4">
    <source>
        <dbReference type="ARBA" id="ARBA00023239"/>
    </source>
</evidence>
<keyword evidence="3" id="KW-0862">Zinc</keyword>
<evidence type="ECO:0000313" key="8">
    <source>
        <dbReference type="Proteomes" id="UP001368500"/>
    </source>
</evidence>
<name>A0ABU9BAZ2_9BURK</name>
<evidence type="ECO:0000256" key="2">
    <source>
        <dbReference type="ARBA" id="ARBA00022723"/>
    </source>
</evidence>
<evidence type="ECO:0000256" key="1">
    <source>
        <dbReference type="ARBA" id="ARBA00005495"/>
    </source>
</evidence>
<dbReference type="Pfam" id="PF04828">
    <property type="entry name" value="GFA"/>
    <property type="match status" value="1"/>
</dbReference>
<evidence type="ECO:0000256" key="3">
    <source>
        <dbReference type="ARBA" id="ARBA00022833"/>
    </source>
</evidence>
<feature type="region of interest" description="Disordered" evidence="5">
    <location>
        <begin position="130"/>
        <end position="150"/>
    </location>
</feature>
<comment type="similarity">
    <text evidence="1">Belongs to the Gfa family.</text>
</comment>
<protein>
    <submittedName>
        <fullName evidence="7">GFA family protein</fullName>
    </submittedName>
</protein>
<gene>
    <name evidence="7" type="ORF">AACH11_12540</name>
</gene>
<keyword evidence="8" id="KW-1185">Reference proteome</keyword>
<proteinExistence type="inferred from homology"/>
<dbReference type="Gene3D" id="3.90.1590.10">
    <property type="entry name" value="glutathione-dependent formaldehyde- activating enzyme (gfa)"/>
    <property type="match status" value="1"/>
</dbReference>
<evidence type="ECO:0000259" key="6">
    <source>
        <dbReference type="PROSITE" id="PS51891"/>
    </source>
</evidence>
<evidence type="ECO:0000313" key="7">
    <source>
        <dbReference type="EMBL" id="MEK8026791.1"/>
    </source>
</evidence>
<dbReference type="PROSITE" id="PS51891">
    <property type="entry name" value="CENP_V_GFA"/>
    <property type="match status" value="1"/>
</dbReference>
<reference evidence="7 8" key="1">
    <citation type="submission" date="2024-04" db="EMBL/GenBank/DDBJ databases">
        <title>Novel species of the genus Ideonella isolated from streams.</title>
        <authorList>
            <person name="Lu H."/>
        </authorList>
    </citation>
    <scope>NUCLEOTIDE SEQUENCE [LARGE SCALE GENOMIC DNA]</scope>
    <source>
        <strain evidence="7 8">BYS139W</strain>
    </source>
</reference>
<dbReference type="InterPro" id="IPR011057">
    <property type="entry name" value="Mss4-like_sf"/>
</dbReference>
<dbReference type="EMBL" id="JBBUTF010000010">
    <property type="protein sequence ID" value="MEK8026791.1"/>
    <property type="molecule type" value="Genomic_DNA"/>
</dbReference>
<dbReference type="InterPro" id="IPR006913">
    <property type="entry name" value="CENP-V/GFA"/>
</dbReference>
<evidence type="ECO:0000256" key="5">
    <source>
        <dbReference type="SAM" id="MobiDB-lite"/>
    </source>
</evidence>
<accession>A0ABU9BAZ2</accession>
<dbReference type="PANTHER" id="PTHR33337">
    <property type="entry name" value="GFA DOMAIN-CONTAINING PROTEIN"/>
    <property type="match status" value="1"/>
</dbReference>
<comment type="caution">
    <text evidence="7">The sequence shown here is derived from an EMBL/GenBank/DDBJ whole genome shotgun (WGS) entry which is preliminary data.</text>
</comment>
<dbReference type="PANTHER" id="PTHR33337:SF40">
    <property type="entry name" value="CENP-V_GFA DOMAIN-CONTAINING PROTEIN-RELATED"/>
    <property type="match status" value="1"/>
</dbReference>
<keyword evidence="4" id="KW-0456">Lyase</keyword>
<dbReference type="RefSeq" id="WP_341374573.1">
    <property type="nucleotide sequence ID" value="NZ_JBBUTF010000010.1"/>
</dbReference>
<feature type="domain" description="CENP-V/GFA" evidence="6">
    <location>
        <begin position="4"/>
        <end position="120"/>
    </location>
</feature>